<dbReference type="Pfam" id="PF08448">
    <property type="entry name" value="PAS_4"/>
    <property type="match status" value="1"/>
</dbReference>
<dbReference type="Gene3D" id="3.30.565.10">
    <property type="entry name" value="Histidine kinase-like ATPase, C-terminal domain"/>
    <property type="match status" value="1"/>
</dbReference>
<dbReference type="Gene3D" id="1.10.287.130">
    <property type="match status" value="1"/>
</dbReference>
<dbReference type="SMART" id="SM00388">
    <property type="entry name" value="HisKA"/>
    <property type="match status" value="1"/>
</dbReference>
<evidence type="ECO:0000256" key="2">
    <source>
        <dbReference type="ARBA" id="ARBA00004141"/>
    </source>
</evidence>
<evidence type="ECO:0000313" key="15">
    <source>
        <dbReference type="EMBL" id="PXW96522.1"/>
    </source>
</evidence>
<dbReference type="InterPro" id="IPR036890">
    <property type="entry name" value="HATPase_C_sf"/>
</dbReference>
<feature type="domain" description="Histidine kinase" evidence="13">
    <location>
        <begin position="291"/>
        <end position="511"/>
    </location>
</feature>
<dbReference type="Pfam" id="PF02518">
    <property type="entry name" value="HATPase_c"/>
    <property type="match status" value="1"/>
</dbReference>
<dbReference type="InterPro" id="IPR005467">
    <property type="entry name" value="His_kinase_dom"/>
</dbReference>
<evidence type="ECO:0000256" key="8">
    <source>
        <dbReference type="ARBA" id="ARBA00022840"/>
    </source>
</evidence>
<dbReference type="AlphaFoldDB" id="A0A318H158"/>
<keyword evidence="9" id="KW-1133">Transmembrane helix</keyword>
<keyword evidence="7" id="KW-0418">Kinase</keyword>
<dbReference type="Pfam" id="PF00512">
    <property type="entry name" value="HisKA"/>
    <property type="match status" value="1"/>
</dbReference>
<proteinExistence type="predicted"/>
<dbReference type="GO" id="GO:0007234">
    <property type="term" value="P:osmosensory signaling via phosphorelay pathway"/>
    <property type="evidence" value="ECO:0007669"/>
    <property type="project" value="TreeGrafter"/>
</dbReference>
<keyword evidence="4" id="KW-0808">Transferase</keyword>
<sequence length="527" mass="57579">MSGSLVADRGPGLSPAQLVRAFPFFIHVDRFLVIQSFGPSLRKAMRVLQPGVKLGALFEAQQPMDASNAAAWAAHPGELVTLTSRSGGALTLRGSSEPMEDGSWLLLVSPVFAGVSEMVALGLEFSDIAKHDAAADLLLARRTVELSLDDARRLATRLRARTHQLETILELSAGGVLYFDATGTLMHCNEALEATLEMPRDELIGRSLAQVDEVLVAMLAPRDRRRQILQQLAVCEGGEPGTTTTVQLQLPMHKTVQIRHRTSAEGESVFYLVDITRETEVDRMKSEFLSTAAHELRTPMVSVFGFTELLLKREYPPERRREMLETVHRQTGVLVHLVNELLDLSRIEARRGQDFLVHDHELMALVTHAVDGLMVPGDGRQVRLINDMFDPAPTVQVDAEKFGLALTNVLSNAYKYSPAGGEITLRVRPAVMGDLPAVSVEVGDQGMGMSPEQQSRLFERFWRADPSGRIPGTGLGMCLVKEILELLGGQVDVQSAIGVGTTVSLTLPCSETVRAEVIPVATVIDMD</sequence>
<dbReference type="SMART" id="SM00387">
    <property type="entry name" value="HATPase_c"/>
    <property type="match status" value="1"/>
</dbReference>
<comment type="subcellular location">
    <subcellularLocation>
        <location evidence="2">Membrane</location>
        <topology evidence="2">Multi-pass membrane protein</topology>
    </subcellularLocation>
</comment>
<dbReference type="PRINTS" id="PR00344">
    <property type="entry name" value="BCTRLSENSOR"/>
</dbReference>
<keyword evidence="10" id="KW-0902">Two-component regulatory system</keyword>
<dbReference type="InterPro" id="IPR036097">
    <property type="entry name" value="HisK_dim/P_sf"/>
</dbReference>
<organism evidence="15 16">
    <name type="scientific">Sphaerotilus hippei</name>
    <dbReference type="NCBI Taxonomy" id="744406"/>
    <lineage>
        <taxon>Bacteria</taxon>
        <taxon>Pseudomonadati</taxon>
        <taxon>Pseudomonadota</taxon>
        <taxon>Betaproteobacteria</taxon>
        <taxon>Burkholderiales</taxon>
        <taxon>Sphaerotilaceae</taxon>
        <taxon>Sphaerotilus</taxon>
    </lineage>
</organism>
<dbReference type="InterPro" id="IPR035965">
    <property type="entry name" value="PAS-like_dom_sf"/>
</dbReference>
<dbReference type="SUPFAM" id="SSF55785">
    <property type="entry name" value="PYP-like sensor domain (PAS domain)"/>
    <property type="match status" value="1"/>
</dbReference>
<dbReference type="Gene3D" id="3.30.450.20">
    <property type="entry name" value="PAS domain"/>
    <property type="match status" value="1"/>
</dbReference>
<dbReference type="InterPro" id="IPR000014">
    <property type="entry name" value="PAS"/>
</dbReference>
<evidence type="ECO:0000256" key="9">
    <source>
        <dbReference type="ARBA" id="ARBA00022989"/>
    </source>
</evidence>
<accession>A0A318H158</accession>
<keyword evidence="3" id="KW-0597">Phosphoprotein</keyword>
<dbReference type="InterPro" id="IPR013656">
    <property type="entry name" value="PAS_4"/>
</dbReference>
<dbReference type="Gene3D" id="3.30.450.260">
    <property type="entry name" value="Haem NO binding associated domain"/>
    <property type="match status" value="1"/>
</dbReference>
<dbReference type="RefSeq" id="WP_110400356.1">
    <property type="nucleotide sequence ID" value="NZ_QJJS01000006.1"/>
</dbReference>
<dbReference type="InterPro" id="IPR003661">
    <property type="entry name" value="HisK_dim/P_dom"/>
</dbReference>
<dbReference type="CDD" id="cd00075">
    <property type="entry name" value="HATPase"/>
    <property type="match status" value="1"/>
</dbReference>
<dbReference type="FunFam" id="1.10.287.130:FF:000001">
    <property type="entry name" value="Two-component sensor histidine kinase"/>
    <property type="match status" value="1"/>
</dbReference>
<dbReference type="CDD" id="cd00130">
    <property type="entry name" value="PAS"/>
    <property type="match status" value="1"/>
</dbReference>
<dbReference type="PANTHER" id="PTHR42878">
    <property type="entry name" value="TWO-COMPONENT HISTIDINE KINASE"/>
    <property type="match status" value="1"/>
</dbReference>
<dbReference type="Proteomes" id="UP000247811">
    <property type="component" value="Unassembled WGS sequence"/>
</dbReference>
<dbReference type="GO" id="GO:0004383">
    <property type="term" value="F:guanylate cyclase activity"/>
    <property type="evidence" value="ECO:0007669"/>
    <property type="project" value="InterPro"/>
</dbReference>
<gene>
    <name evidence="15" type="ORF">C7444_10640</name>
</gene>
<keyword evidence="11" id="KW-0472">Membrane</keyword>
<keyword evidence="6" id="KW-0547">Nucleotide-binding</keyword>
<dbReference type="GO" id="GO:0000156">
    <property type="term" value="F:phosphorelay response regulator activity"/>
    <property type="evidence" value="ECO:0007669"/>
    <property type="project" value="TreeGrafter"/>
</dbReference>
<evidence type="ECO:0000256" key="5">
    <source>
        <dbReference type="ARBA" id="ARBA00022692"/>
    </source>
</evidence>
<comment type="catalytic activity">
    <reaction evidence="1">
        <text>ATP + protein L-histidine = ADP + protein N-phospho-L-histidine.</text>
        <dbReference type="EC" id="2.7.13.3"/>
    </reaction>
</comment>
<dbReference type="Pfam" id="PF07701">
    <property type="entry name" value="HNOBA"/>
    <property type="match status" value="1"/>
</dbReference>
<name>A0A318H158_9BURK</name>
<keyword evidence="12" id="KW-0141">cGMP biosynthesis</keyword>
<evidence type="ECO:0000256" key="6">
    <source>
        <dbReference type="ARBA" id="ARBA00022741"/>
    </source>
</evidence>
<evidence type="ECO:0000256" key="11">
    <source>
        <dbReference type="ARBA" id="ARBA00023136"/>
    </source>
</evidence>
<dbReference type="InterPro" id="IPR004358">
    <property type="entry name" value="Sig_transdc_His_kin-like_C"/>
</dbReference>
<evidence type="ECO:0000256" key="7">
    <source>
        <dbReference type="ARBA" id="ARBA00022777"/>
    </source>
</evidence>
<evidence type="ECO:0000313" key="16">
    <source>
        <dbReference type="Proteomes" id="UP000247811"/>
    </source>
</evidence>
<comment type="caution">
    <text evidence="15">The sequence shown here is derived from an EMBL/GenBank/DDBJ whole genome shotgun (WGS) entry which is preliminary data.</text>
</comment>
<dbReference type="GO" id="GO:0016020">
    <property type="term" value="C:membrane"/>
    <property type="evidence" value="ECO:0007669"/>
    <property type="project" value="UniProtKB-SubCell"/>
</dbReference>
<feature type="domain" description="PAS" evidence="14">
    <location>
        <begin position="161"/>
        <end position="224"/>
    </location>
</feature>
<dbReference type="InterPro" id="IPR042463">
    <property type="entry name" value="HNOB_dom_associated_sf"/>
</dbReference>
<reference evidence="15 16" key="1">
    <citation type="submission" date="2018-05" db="EMBL/GenBank/DDBJ databases">
        <title>Genomic Encyclopedia of Type Strains, Phase IV (KMG-IV): sequencing the most valuable type-strain genomes for metagenomic binning, comparative biology and taxonomic classification.</title>
        <authorList>
            <person name="Goeker M."/>
        </authorList>
    </citation>
    <scope>NUCLEOTIDE SEQUENCE [LARGE SCALE GENOMIC DNA]</scope>
    <source>
        <strain evidence="15 16">DSM 566</strain>
    </source>
</reference>
<dbReference type="GO" id="GO:0006355">
    <property type="term" value="P:regulation of DNA-templated transcription"/>
    <property type="evidence" value="ECO:0007669"/>
    <property type="project" value="InterPro"/>
</dbReference>
<dbReference type="CDD" id="cd00082">
    <property type="entry name" value="HisKA"/>
    <property type="match status" value="1"/>
</dbReference>
<evidence type="ECO:0000259" key="13">
    <source>
        <dbReference type="PROSITE" id="PS50109"/>
    </source>
</evidence>
<evidence type="ECO:0000256" key="1">
    <source>
        <dbReference type="ARBA" id="ARBA00000085"/>
    </source>
</evidence>
<keyword evidence="8" id="KW-0067">ATP-binding</keyword>
<dbReference type="OrthoDB" id="567977at2"/>
<dbReference type="EMBL" id="QJJS01000006">
    <property type="protein sequence ID" value="PXW96522.1"/>
    <property type="molecule type" value="Genomic_DNA"/>
</dbReference>
<dbReference type="SUPFAM" id="SSF55874">
    <property type="entry name" value="ATPase domain of HSP90 chaperone/DNA topoisomerase II/histidine kinase"/>
    <property type="match status" value="1"/>
</dbReference>
<dbReference type="SMART" id="SM00091">
    <property type="entry name" value="PAS"/>
    <property type="match status" value="1"/>
</dbReference>
<keyword evidence="16" id="KW-1185">Reference proteome</keyword>
<dbReference type="InterPro" id="IPR003594">
    <property type="entry name" value="HATPase_dom"/>
</dbReference>
<protein>
    <submittedName>
        <fullName evidence="15">PAS domain-containing protein</fullName>
    </submittedName>
</protein>
<evidence type="ECO:0000256" key="10">
    <source>
        <dbReference type="ARBA" id="ARBA00023012"/>
    </source>
</evidence>
<dbReference type="PANTHER" id="PTHR42878:SF7">
    <property type="entry name" value="SENSOR HISTIDINE KINASE GLRK"/>
    <property type="match status" value="1"/>
</dbReference>
<evidence type="ECO:0000256" key="12">
    <source>
        <dbReference type="ARBA" id="ARBA00023293"/>
    </source>
</evidence>
<dbReference type="InterPro" id="IPR011645">
    <property type="entry name" value="HNOB_dom_associated"/>
</dbReference>
<dbReference type="InterPro" id="IPR050351">
    <property type="entry name" value="BphY/WalK/GraS-like"/>
</dbReference>
<evidence type="ECO:0000259" key="14">
    <source>
        <dbReference type="PROSITE" id="PS50112"/>
    </source>
</evidence>
<dbReference type="PROSITE" id="PS50109">
    <property type="entry name" value="HIS_KIN"/>
    <property type="match status" value="1"/>
</dbReference>
<evidence type="ECO:0000256" key="4">
    <source>
        <dbReference type="ARBA" id="ARBA00022679"/>
    </source>
</evidence>
<dbReference type="PROSITE" id="PS50112">
    <property type="entry name" value="PAS"/>
    <property type="match status" value="1"/>
</dbReference>
<keyword evidence="5" id="KW-0812">Transmembrane</keyword>
<dbReference type="SUPFAM" id="SSF47384">
    <property type="entry name" value="Homodimeric domain of signal transducing histidine kinase"/>
    <property type="match status" value="1"/>
</dbReference>
<evidence type="ECO:0000256" key="3">
    <source>
        <dbReference type="ARBA" id="ARBA00022553"/>
    </source>
</evidence>
<dbReference type="GO" id="GO:0030295">
    <property type="term" value="F:protein kinase activator activity"/>
    <property type="evidence" value="ECO:0007669"/>
    <property type="project" value="TreeGrafter"/>
</dbReference>
<dbReference type="GO" id="GO:0005524">
    <property type="term" value="F:ATP binding"/>
    <property type="evidence" value="ECO:0007669"/>
    <property type="project" value="UniProtKB-KW"/>
</dbReference>
<dbReference type="GO" id="GO:0000155">
    <property type="term" value="F:phosphorelay sensor kinase activity"/>
    <property type="evidence" value="ECO:0007669"/>
    <property type="project" value="InterPro"/>
</dbReference>